<protein>
    <submittedName>
        <fullName evidence="1">Uncharacterized protein</fullName>
    </submittedName>
</protein>
<evidence type="ECO:0000313" key="2">
    <source>
        <dbReference type="Proteomes" id="UP001058974"/>
    </source>
</evidence>
<name>A0A9D4Y0B0_PEA</name>
<keyword evidence="2" id="KW-1185">Reference proteome</keyword>
<comment type="caution">
    <text evidence="1">The sequence shown here is derived from an EMBL/GenBank/DDBJ whole genome shotgun (WGS) entry which is preliminary data.</text>
</comment>
<gene>
    <name evidence="1" type="ORF">KIW84_035068</name>
</gene>
<organism evidence="1 2">
    <name type="scientific">Pisum sativum</name>
    <name type="common">Garden pea</name>
    <name type="synonym">Lathyrus oleraceus</name>
    <dbReference type="NCBI Taxonomy" id="3888"/>
    <lineage>
        <taxon>Eukaryota</taxon>
        <taxon>Viridiplantae</taxon>
        <taxon>Streptophyta</taxon>
        <taxon>Embryophyta</taxon>
        <taxon>Tracheophyta</taxon>
        <taxon>Spermatophyta</taxon>
        <taxon>Magnoliopsida</taxon>
        <taxon>eudicotyledons</taxon>
        <taxon>Gunneridae</taxon>
        <taxon>Pentapetalae</taxon>
        <taxon>rosids</taxon>
        <taxon>fabids</taxon>
        <taxon>Fabales</taxon>
        <taxon>Fabaceae</taxon>
        <taxon>Papilionoideae</taxon>
        <taxon>50 kb inversion clade</taxon>
        <taxon>NPAAA clade</taxon>
        <taxon>Hologalegina</taxon>
        <taxon>IRL clade</taxon>
        <taxon>Fabeae</taxon>
        <taxon>Lathyrus</taxon>
    </lineage>
</organism>
<dbReference type="Gramene" id="Psat03G0506800-T1">
    <property type="protein sequence ID" value="KAI5430721.1"/>
    <property type="gene ID" value="KIW84_035068"/>
</dbReference>
<reference evidence="1 2" key="1">
    <citation type="journal article" date="2022" name="Nat. Genet.">
        <title>Improved pea reference genome and pan-genome highlight genomic features and evolutionary characteristics.</title>
        <authorList>
            <person name="Yang T."/>
            <person name="Liu R."/>
            <person name="Luo Y."/>
            <person name="Hu S."/>
            <person name="Wang D."/>
            <person name="Wang C."/>
            <person name="Pandey M.K."/>
            <person name="Ge S."/>
            <person name="Xu Q."/>
            <person name="Li N."/>
            <person name="Li G."/>
            <person name="Huang Y."/>
            <person name="Saxena R.K."/>
            <person name="Ji Y."/>
            <person name="Li M."/>
            <person name="Yan X."/>
            <person name="He Y."/>
            <person name="Liu Y."/>
            <person name="Wang X."/>
            <person name="Xiang C."/>
            <person name="Varshney R.K."/>
            <person name="Ding H."/>
            <person name="Gao S."/>
            <person name="Zong X."/>
        </authorList>
    </citation>
    <scope>NUCLEOTIDE SEQUENCE [LARGE SCALE GENOMIC DNA]</scope>
    <source>
        <strain evidence="1 2">cv. Zhongwan 6</strain>
    </source>
</reference>
<proteinExistence type="predicted"/>
<evidence type="ECO:0000313" key="1">
    <source>
        <dbReference type="EMBL" id="KAI5430721.1"/>
    </source>
</evidence>
<dbReference type="AlphaFoldDB" id="A0A9D4Y0B0"/>
<dbReference type="EMBL" id="JAMSHJ010000003">
    <property type="protein sequence ID" value="KAI5430721.1"/>
    <property type="molecule type" value="Genomic_DNA"/>
</dbReference>
<dbReference type="Proteomes" id="UP001058974">
    <property type="component" value="Chromosome 3"/>
</dbReference>
<accession>A0A9D4Y0B0</accession>
<sequence length="162" mass="18625">MENYDDFDFNDVHSNDGDTSDVDLNDVKDDSYLVSSGYQSSDDSDDADNIHNDDLVEVDVIVGDRLMSINYIISNEIHAMEFGNVNEANVFYYRYGKCKDFAIRKSDVRTKGPKDRAQINVLPSHEIRTCHIMGYMIVQKGRYVGVGFTKKDMYNYFDKKNV</sequence>